<accession>A0A5C6NIR3</accession>
<dbReference type="GO" id="GO:0048384">
    <property type="term" value="P:retinoic acid receptor signaling pathway"/>
    <property type="evidence" value="ECO:0007669"/>
    <property type="project" value="InterPro"/>
</dbReference>
<dbReference type="GO" id="GO:0000978">
    <property type="term" value="F:RNA polymerase II cis-regulatory region sequence-specific DNA binding"/>
    <property type="evidence" value="ECO:0007669"/>
    <property type="project" value="TreeGrafter"/>
</dbReference>
<organism evidence="2 3">
    <name type="scientific">Takifugu flavidus</name>
    <name type="common">sansaifugu</name>
    <dbReference type="NCBI Taxonomy" id="433684"/>
    <lineage>
        <taxon>Eukaryota</taxon>
        <taxon>Metazoa</taxon>
        <taxon>Chordata</taxon>
        <taxon>Craniata</taxon>
        <taxon>Vertebrata</taxon>
        <taxon>Euteleostomi</taxon>
        <taxon>Actinopterygii</taxon>
        <taxon>Neopterygii</taxon>
        <taxon>Teleostei</taxon>
        <taxon>Neoteleostei</taxon>
        <taxon>Acanthomorphata</taxon>
        <taxon>Eupercaria</taxon>
        <taxon>Tetraodontiformes</taxon>
        <taxon>Tetradontoidea</taxon>
        <taxon>Tetraodontidae</taxon>
        <taxon>Takifugu</taxon>
    </lineage>
</organism>
<evidence type="ECO:0000313" key="2">
    <source>
        <dbReference type="EMBL" id="TWW65950.1"/>
    </source>
</evidence>
<keyword evidence="3" id="KW-1185">Reference proteome</keyword>
<dbReference type="GO" id="GO:0035259">
    <property type="term" value="F:nuclear glucocorticoid receptor binding"/>
    <property type="evidence" value="ECO:0007669"/>
    <property type="project" value="TreeGrafter"/>
</dbReference>
<evidence type="ECO:0000256" key="1">
    <source>
        <dbReference type="SAM" id="MobiDB-lite"/>
    </source>
</evidence>
<proteinExistence type="predicted"/>
<dbReference type="GO" id="GO:0071376">
    <property type="term" value="P:cellular response to corticotropin-releasing hormone stimulus"/>
    <property type="evidence" value="ECO:0007669"/>
    <property type="project" value="TreeGrafter"/>
</dbReference>
<sequence length="104" mass="11978">MSWVTAGAQLAVRNDRNKKKKESPKPELAESYELTAELETIIEKIRKAHQETFPSLCQLGKYTTVSRVSVRDAAFDSVLLDLCVVLWAAFRVRRARDRNRWSLL</sequence>
<keyword evidence="2" id="KW-0675">Receptor</keyword>
<dbReference type="PANTHER" id="PTHR24085">
    <property type="entry name" value="NUCLEAR HORMONE RECEPTOR"/>
    <property type="match status" value="1"/>
</dbReference>
<name>A0A5C6NIR3_9TELE</name>
<feature type="region of interest" description="Disordered" evidence="1">
    <location>
        <begin position="1"/>
        <end position="27"/>
    </location>
</feature>
<dbReference type="GO" id="GO:0005634">
    <property type="term" value="C:nucleus"/>
    <property type="evidence" value="ECO:0007669"/>
    <property type="project" value="InterPro"/>
</dbReference>
<dbReference type="GO" id="GO:0004879">
    <property type="term" value="F:nuclear receptor activity"/>
    <property type="evidence" value="ECO:0007669"/>
    <property type="project" value="InterPro"/>
</dbReference>
<protein>
    <submittedName>
        <fullName evidence="2">Retinoic acid receptor beta</fullName>
    </submittedName>
</protein>
<dbReference type="Proteomes" id="UP000324091">
    <property type="component" value="Chromosome 21"/>
</dbReference>
<dbReference type="InterPro" id="IPR003078">
    <property type="entry name" value="Retinoic_acid_rcpt"/>
</dbReference>
<dbReference type="PRINTS" id="PR01292">
    <property type="entry name" value="RETNOICACIDR"/>
</dbReference>
<reference evidence="2 3" key="1">
    <citation type="submission" date="2019-04" db="EMBL/GenBank/DDBJ databases">
        <title>Chromosome genome assembly for Takifugu flavidus.</title>
        <authorList>
            <person name="Xiao S."/>
        </authorList>
    </citation>
    <scope>NUCLEOTIDE SEQUENCE [LARGE SCALE GENOMIC DNA]</scope>
    <source>
        <strain evidence="2">HTHZ2018</strain>
        <tissue evidence="2">Muscle</tissue>
    </source>
</reference>
<comment type="caution">
    <text evidence="2">The sequence shown here is derived from an EMBL/GenBank/DDBJ whole genome shotgun (WGS) entry which is preliminary data.</text>
</comment>
<evidence type="ECO:0000313" key="3">
    <source>
        <dbReference type="Proteomes" id="UP000324091"/>
    </source>
</evidence>
<dbReference type="EMBL" id="RHFK02000014">
    <property type="protein sequence ID" value="TWW65950.1"/>
    <property type="molecule type" value="Genomic_DNA"/>
</dbReference>
<dbReference type="GO" id="GO:0005667">
    <property type="term" value="C:transcription regulator complex"/>
    <property type="evidence" value="ECO:0007669"/>
    <property type="project" value="TreeGrafter"/>
</dbReference>
<dbReference type="AlphaFoldDB" id="A0A5C6NIR3"/>
<dbReference type="PANTHER" id="PTHR24085:SF5">
    <property type="entry name" value="RETINOIC ACID RECEPTOR BETA"/>
    <property type="match status" value="1"/>
</dbReference>
<gene>
    <name evidence="2" type="ORF">D4764_21G0008500</name>
</gene>